<feature type="compositionally biased region" description="Polar residues" evidence="1">
    <location>
        <begin position="76"/>
        <end position="110"/>
    </location>
</feature>
<name>A0A5A9PZA9_9TELE</name>
<dbReference type="Proteomes" id="UP000324632">
    <property type="component" value="Chromosome 1"/>
</dbReference>
<reference evidence="2 3" key="1">
    <citation type="journal article" date="2019" name="Mol. Ecol. Resour.">
        <title>Chromosome-level genome assembly of Triplophysa tibetana, a fish adapted to the harsh high-altitude environment of the Tibetan Plateau.</title>
        <authorList>
            <person name="Yang X."/>
            <person name="Liu H."/>
            <person name="Ma Z."/>
            <person name="Zou Y."/>
            <person name="Zou M."/>
            <person name="Mao Y."/>
            <person name="Li X."/>
            <person name="Wang H."/>
            <person name="Chen T."/>
            <person name="Wang W."/>
            <person name="Yang R."/>
        </authorList>
    </citation>
    <scope>NUCLEOTIDE SEQUENCE [LARGE SCALE GENOMIC DNA]</scope>
    <source>
        <strain evidence="2">TTIB1903HZAU</strain>
        <tissue evidence="2">Muscle</tissue>
    </source>
</reference>
<organism evidence="2 3">
    <name type="scientific">Triplophysa tibetana</name>
    <dbReference type="NCBI Taxonomy" id="1572043"/>
    <lineage>
        <taxon>Eukaryota</taxon>
        <taxon>Metazoa</taxon>
        <taxon>Chordata</taxon>
        <taxon>Craniata</taxon>
        <taxon>Vertebrata</taxon>
        <taxon>Euteleostomi</taxon>
        <taxon>Actinopterygii</taxon>
        <taxon>Neopterygii</taxon>
        <taxon>Teleostei</taxon>
        <taxon>Ostariophysi</taxon>
        <taxon>Cypriniformes</taxon>
        <taxon>Nemacheilidae</taxon>
        <taxon>Triplophysa</taxon>
    </lineage>
</organism>
<dbReference type="EMBL" id="SOYY01000001">
    <property type="protein sequence ID" value="KAA0725586.1"/>
    <property type="molecule type" value="Genomic_DNA"/>
</dbReference>
<feature type="compositionally biased region" description="Acidic residues" evidence="1">
    <location>
        <begin position="298"/>
        <end position="316"/>
    </location>
</feature>
<evidence type="ECO:0000313" key="3">
    <source>
        <dbReference type="Proteomes" id="UP000324632"/>
    </source>
</evidence>
<feature type="compositionally biased region" description="Low complexity" evidence="1">
    <location>
        <begin position="345"/>
        <end position="372"/>
    </location>
</feature>
<feature type="compositionally biased region" description="Polar residues" evidence="1">
    <location>
        <begin position="247"/>
        <end position="260"/>
    </location>
</feature>
<feature type="region of interest" description="Disordered" evidence="1">
    <location>
        <begin position="60"/>
        <end position="162"/>
    </location>
</feature>
<feature type="compositionally biased region" description="Polar residues" evidence="1">
    <location>
        <begin position="407"/>
        <end position="422"/>
    </location>
</feature>
<accession>A0A5A9PZA9</accession>
<gene>
    <name evidence="2" type="ORF">E1301_Tti018724</name>
</gene>
<feature type="compositionally biased region" description="Basic and acidic residues" evidence="1">
    <location>
        <begin position="276"/>
        <end position="296"/>
    </location>
</feature>
<feature type="compositionally biased region" description="Basic and acidic residues" evidence="1">
    <location>
        <begin position="218"/>
        <end position="245"/>
    </location>
</feature>
<evidence type="ECO:0000313" key="2">
    <source>
        <dbReference type="EMBL" id="KAA0725586.1"/>
    </source>
</evidence>
<feature type="region of interest" description="Disordered" evidence="1">
    <location>
        <begin position="199"/>
        <end position="454"/>
    </location>
</feature>
<dbReference type="AlphaFoldDB" id="A0A5A9PZA9"/>
<feature type="compositionally biased region" description="Polar residues" evidence="1">
    <location>
        <begin position="317"/>
        <end position="333"/>
    </location>
</feature>
<proteinExistence type="predicted"/>
<protein>
    <submittedName>
        <fullName evidence="2">Uncharacterized protein</fullName>
    </submittedName>
</protein>
<comment type="caution">
    <text evidence="2">The sequence shown here is derived from an EMBL/GenBank/DDBJ whole genome shotgun (WGS) entry which is preliminary data.</text>
</comment>
<feature type="compositionally biased region" description="Acidic residues" evidence="1">
    <location>
        <begin position="445"/>
        <end position="454"/>
    </location>
</feature>
<keyword evidence="3" id="KW-1185">Reference proteome</keyword>
<feature type="compositionally biased region" description="Basic and acidic residues" evidence="1">
    <location>
        <begin position="373"/>
        <end position="390"/>
    </location>
</feature>
<sequence length="454" mass="50272">MESGIDPGQDYYTQDYYNYDHGYDLPQYGSRRKLISPTGMYDEYGEVIMEEDGSYYYSPHESEGEVVRKGRRLASPRQTPTQAFGDQTPKLEQQLTERTAHPHSSQTESQLKAPIKQLSERKSGPPASHHFPWRKNRIFPKEIGGGIDVSKPTTRKKSISPDSGMVIDGSYFQTKEAMPSAKTRLGKVLSQMNNLRMLPNSLSHVSGTGDGNRSVSRTHIESDRESETMPGDSGKREHEKGRISEDVTPQSYTGSATSFTPHPYRLQEGTQMSALDSDKESRTNTETDDTESKTESGTEQDSEAETDEASEREDGAESSTESQESRSNNSGETAVSVRPSHSKHSSNTSESFNSTTVSSDSESQTSSASSYRSRAERGEDKDHEEDKEMNESVSRIRPTSEEKQDDVIQSTSSLSVTNSRGSDINKLPPIAENEEDTTSDRSDASDDAPSDTEC</sequence>
<evidence type="ECO:0000256" key="1">
    <source>
        <dbReference type="SAM" id="MobiDB-lite"/>
    </source>
</evidence>
<feature type="compositionally biased region" description="Polar residues" evidence="1">
    <location>
        <begin position="199"/>
        <end position="217"/>
    </location>
</feature>